<sequence length="106" mass="11674">MCGVGHARIAARDTKKTFCQLVRIKPQGEFSQKVAECLFRITAGSCVFREGAAWGEGLRTSCEKSDRLWLTGNGRYLTLIIRTLCLLHNCSKLTLACGFVLYSAVG</sequence>
<organism evidence="1 2">
    <name type="scientific">Corynebacterium renale</name>
    <dbReference type="NCBI Taxonomy" id="1724"/>
    <lineage>
        <taxon>Bacteria</taxon>
        <taxon>Bacillati</taxon>
        <taxon>Actinomycetota</taxon>
        <taxon>Actinomycetes</taxon>
        <taxon>Mycobacteriales</taxon>
        <taxon>Corynebacteriaceae</taxon>
        <taxon>Corynebacterium</taxon>
    </lineage>
</organism>
<dbReference type="EMBL" id="PDJF01000001">
    <property type="protein sequence ID" value="PFG27279.1"/>
    <property type="molecule type" value="Genomic_DNA"/>
</dbReference>
<proteinExistence type="predicted"/>
<dbReference type="AlphaFoldDB" id="A0A2A9DMZ7"/>
<accession>A0A2A9DMZ7</accession>
<evidence type="ECO:0000313" key="2">
    <source>
        <dbReference type="Proteomes" id="UP000221653"/>
    </source>
</evidence>
<comment type="caution">
    <text evidence="1">The sequence shown here is derived from an EMBL/GenBank/DDBJ whole genome shotgun (WGS) entry which is preliminary data.</text>
</comment>
<name>A0A2A9DMZ7_9CORY</name>
<dbReference type="Proteomes" id="UP000221653">
    <property type="component" value="Unassembled WGS sequence"/>
</dbReference>
<dbReference type="STRING" id="1724.GCA_001044175_01620"/>
<evidence type="ECO:0000313" key="1">
    <source>
        <dbReference type="EMBL" id="PFG27279.1"/>
    </source>
</evidence>
<keyword evidence="2" id="KW-1185">Reference proteome</keyword>
<protein>
    <submittedName>
        <fullName evidence="1">Uncharacterized protein</fullName>
    </submittedName>
</protein>
<reference evidence="1 2" key="1">
    <citation type="submission" date="2017-10" db="EMBL/GenBank/DDBJ databases">
        <title>Sequencing the genomes of 1000 actinobacteria strains.</title>
        <authorList>
            <person name="Klenk H.-P."/>
        </authorList>
    </citation>
    <scope>NUCLEOTIDE SEQUENCE [LARGE SCALE GENOMIC DNA]</scope>
    <source>
        <strain evidence="1 2">DSM 20688</strain>
    </source>
</reference>
<gene>
    <name evidence="1" type="ORF">ATK06_0333</name>
</gene>